<gene>
    <name evidence="4" type="ORF">Asru_0156_04</name>
</gene>
<dbReference type="InterPro" id="IPR050179">
    <property type="entry name" value="Trans_hexapeptide_repeat"/>
</dbReference>
<keyword evidence="3" id="KW-0677">Repeat</keyword>
<dbReference type="InterPro" id="IPR011004">
    <property type="entry name" value="Trimer_LpxA-like_sf"/>
</dbReference>
<sequence length="229" mass="24349">MPAVHGQRVIEADPAAEIALAQTLATRCTQAEIMVQFERFSRHDGVVDEMMRRVCLRAMLRACGDGVRVATQVGLRHPETMSLGDGVSIGMQTIIQGRFDGRCRIGQMTWIGPHCFLDARDLDIGDHVGWGPGARVLGSEHVGVPADLPIIATDLRIAPVRVHDWADIGMGAILLPGVTVGRGAIVGAGAVVTRDVPDYTTVAGVPARVIGRRAAAPADHAGRVDMETV</sequence>
<dbReference type="GO" id="GO:0016740">
    <property type="term" value="F:transferase activity"/>
    <property type="evidence" value="ECO:0007669"/>
    <property type="project" value="UniProtKB-KW"/>
</dbReference>
<dbReference type="CDD" id="cd04647">
    <property type="entry name" value="LbH_MAT_like"/>
    <property type="match status" value="1"/>
</dbReference>
<accession>A0A0D6P796</accession>
<evidence type="ECO:0000256" key="1">
    <source>
        <dbReference type="ARBA" id="ARBA00007274"/>
    </source>
</evidence>
<organism evidence="4 5">
    <name type="scientific">Acidisphaera rubrifaciens HS-AP3</name>
    <dbReference type="NCBI Taxonomy" id="1231350"/>
    <lineage>
        <taxon>Bacteria</taxon>
        <taxon>Pseudomonadati</taxon>
        <taxon>Pseudomonadota</taxon>
        <taxon>Alphaproteobacteria</taxon>
        <taxon>Acetobacterales</taxon>
        <taxon>Acetobacteraceae</taxon>
        <taxon>Acidisphaera</taxon>
    </lineage>
</organism>
<keyword evidence="2 4" id="KW-0808">Transferase</keyword>
<evidence type="ECO:0000313" key="4">
    <source>
        <dbReference type="EMBL" id="GAN76734.1"/>
    </source>
</evidence>
<name>A0A0D6P796_9PROT</name>
<comment type="similarity">
    <text evidence="1">Belongs to the transferase hexapeptide repeat family.</text>
</comment>
<dbReference type="PANTHER" id="PTHR43300">
    <property type="entry name" value="ACETYLTRANSFERASE"/>
    <property type="match status" value="1"/>
</dbReference>
<dbReference type="PROSITE" id="PS00101">
    <property type="entry name" value="HEXAPEP_TRANSFERASES"/>
    <property type="match status" value="1"/>
</dbReference>
<reference evidence="4 5" key="1">
    <citation type="submission" date="2012-11" db="EMBL/GenBank/DDBJ databases">
        <title>Whole genome sequence of Acidisphaera rubrifaciens HS-AP3.</title>
        <authorList>
            <person name="Azuma Y."/>
            <person name="Higashiura N."/>
            <person name="Hirakawa H."/>
            <person name="Matsushita K."/>
        </authorList>
    </citation>
    <scope>NUCLEOTIDE SEQUENCE [LARGE SCALE GENOMIC DNA]</scope>
    <source>
        <strain evidence="4 5">HS-AP3</strain>
    </source>
</reference>
<protein>
    <submittedName>
        <fullName evidence="4">Transferase hexapeptide repeat containing protein</fullName>
    </submittedName>
</protein>
<dbReference type="InterPro" id="IPR018357">
    <property type="entry name" value="Hexapep_transf_CS"/>
</dbReference>
<dbReference type="AlphaFoldDB" id="A0A0D6P796"/>
<dbReference type="EMBL" id="BANB01000156">
    <property type="protein sequence ID" value="GAN76734.1"/>
    <property type="molecule type" value="Genomic_DNA"/>
</dbReference>
<dbReference type="Gene3D" id="2.160.10.10">
    <property type="entry name" value="Hexapeptide repeat proteins"/>
    <property type="match status" value="1"/>
</dbReference>
<keyword evidence="5" id="KW-1185">Reference proteome</keyword>
<proteinExistence type="inferred from homology"/>
<comment type="caution">
    <text evidence="4">The sequence shown here is derived from an EMBL/GenBank/DDBJ whole genome shotgun (WGS) entry which is preliminary data.</text>
</comment>
<evidence type="ECO:0000256" key="2">
    <source>
        <dbReference type="ARBA" id="ARBA00022679"/>
    </source>
</evidence>
<evidence type="ECO:0000313" key="5">
    <source>
        <dbReference type="Proteomes" id="UP000032680"/>
    </source>
</evidence>
<dbReference type="Proteomes" id="UP000032680">
    <property type="component" value="Unassembled WGS sequence"/>
</dbReference>
<dbReference type="SUPFAM" id="SSF51161">
    <property type="entry name" value="Trimeric LpxA-like enzymes"/>
    <property type="match status" value="1"/>
</dbReference>
<evidence type="ECO:0000256" key="3">
    <source>
        <dbReference type="ARBA" id="ARBA00022737"/>
    </source>
</evidence>